<dbReference type="EMBL" id="LLXH01000480">
    <property type="protein sequence ID" value="PKC66219.1"/>
    <property type="molecule type" value="Genomic_DNA"/>
</dbReference>
<reference evidence="2 3" key="3">
    <citation type="submission" date="2017-10" db="EMBL/GenBank/DDBJ databases">
        <title>Extensive intraspecific genome diversity in a model arbuscular mycorrhizal fungus.</title>
        <authorList>
            <person name="Chen E.C.H."/>
            <person name="Morin E."/>
            <person name="Baudet D."/>
            <person name="Noel J."/>
            <person name="Ndikumana S."/>
            <person name="Charron P."/>
            <person name="St-Onge C."/>
            <person name="Giorgi J."/>
            <person name="Grigoriev I.V."/>
            <person name="Roux C."/>
            <person name="Martin F.M."/>
            <person name="Corradi N."/>
        </authorList>
    </citation>
    <scope>NUCLEOTIDE SEQUENCE [LARGE SCALE GENOMIC DNA]</scope>
    <source>
        <strain evidence="2 3">A1</strain>
    </source>
</reference>
<evidence type="ECO:0000313" key="2">
    <source>
        <dbReference type="EMBL" id="PKC66219.1"/>
    </source>
</evidence>
<reference evidence="2 3" key="4">
    <citation type="submission" date="2017-10" db="EMBL/GenBank/DDBJ databases">
        <title>Genome analyses suggest a sexual origin of heterokaryosis in a supposedly ancient asexual fungus.</title>
        <authorList>
            <person name="Corradi N."/>
            <person name="Sedzielewska K."/>
            <person name="Noel J."/>
            <person name="Charron P."/>
            <person name="Farinelli L."/>
            <person name="Marton T."/>
            <person name="Kruger M."/>
            <person name="Pelin A."/>
            <person name="Brachmann A."/>
            <person name="Corradi N."/>
        </authorList>
    </citation>
    <scope>NUCLEOTIDE SEQUENCE [LARGE SCALE GENOMIC DNA]</scope>
    <source>
        <strain evidence="2 3">A1</strain>
    </source>
</reference>
<evidence type="ECO:0000313" key="3">
    <source>
        <dbReference type="Proteomes" id="UP000232688"/>
    </source>
</evidence>
<dbReference type="VEuPathDB" id="FungiDB:RhiirA1_419638"/>
<dbReference type="Proteomes" id="UP000232722">
    <property type="component" value="Unassembled WGS sequence"/>
</dbReference>
<reference evidence="1 4" key="2">
    <citation type="submission" date="2017-09" db="EMBL/GenBank/DDBJ databases">
        <title>Extensive intraspecific genome diversity in a model arbuscular mycorrhizal fungus.</title>
        <authorList>
            <person name="Chen E.C."/>
            <person name="Morin E."/>
            <person name="Beaudet D."/>
            <person name="Noel J."/>
            <person name="Ndikumana S."/>
            <person name="Charron P."/>
            <person name="St-Onge C."/>
            <person name="Giorgi J."/>
            <person name="Grigoriev I.V."/>
            <person name="Roux C."/>
            <person name="Martin F.M."/>
            <person name="Corradi N."/>
        </authorList>
    </citation>
    <scope>NUCLEOTIDE SEQUENCE [LARGE SCALE GENOMIC DNA]</scope>
    <source>
        <strain evidence="1 4">A5</strain>
    </source>
</reference>
<name>A0A2I1DZW7_9GLOM</name>
<organism evidence="2 3">
    <name type="scientific">Rhizophagus irregularis</name>
    <dbReference type="NCBI Taxonomy" id="588596"/>
    <lineage>
        <taxon>Eukaryota</taxon>
        <taxon>Fungi</taxon>
        <taxon>Fungi incertae sedis</taxon>
        <taxon>Mucoromycota</taxon>
        <taxon>Glomeromycotina</taxon>
        <taxon>Glomeromycetes</taxon>
        <taxon>Glomerales</taxon>
        <taxon>Glomeraceae</taxon>
        <taxon>Rhizophagus</taxon>
    </lineage>
</organism>
<reference evidence="1 4" key="1">
    <citation type="submission" date="2016-04" db="EMBL/GenBank/DDBJ databases">
        <title>Genome analyses suggest a sexual origin of heterokaryosis in a supposedly ancient asexual fungus.</title>
        <authorList>
            <person name="Ropars J."/>
            <person name="Sedzielewska K."/>
            <person name="Noel J."/>
            <person name="Charron P."/>
            <person name="Farinelli L."/>
            <person name="Marton T."/>
            <person name="Kruger M."/>
            <person name="Pelin A."/>
            <person name="Brachmann A."/>
            <person name="Corradi N."/>
        </authorList>
    </citation>
    <scope>NUCLEOTIDE SEQUENCE [LARGE SCALE GENOMIC DNA]</scope>
    <source>
        <strain evidence="1 4">A5</strain>
    </source>
</reference>
<protein>
    <submittedName>
        <fullName evidence="2">Uncharacterized protein</fullName>
    </submittedName>
</protein>
<gene>
    <name evidence="2" type="ORF">RhiirA1_419638</name>
    <name evidence="1" type="ORF">RhiirA5_351521</name>
</gene>
<dbReference type="VEuPathDB" id="FungiDB:RhiirFUN_022305"/>
<dbReference type="EMBL" id="LLXJ01000186">
    <property type="protein sequence ID" value="PKC13512.1"/>
    <property type="molecule type" value="Genomic_DNA"/>
</dbReference>
<proteinExistence type="predicted"/>
<accession>A0A2I1DZW7</accession>
<evidence type="ECO:0000313" key="1">
    <source>
        <dbReference type="EMBL" id="PKC13512.1"/>
    </source>
</evidence>
<dbReference type="AlphaFoldDB" id="A0A2I1DZW7"/>
<evidence type="ECO:0000313" key="4">
    <source>
        <dbReference type="Proteomes" id="UP000232722"/>
    </source>
</evidence>
<sequence length="52" mass="6126">MKEDKRPVESKTYGFADYNTPKASTYKKPLLQNLLYIALNHYGLIEKKKHQI</sequence>
<comment type="caution">
    <text evidence="2">The sequence shown here is derived from an EMBL/GenBank/DDBJ whole genome shotgun (WGS) entry which is preliminary data.</text>
</comment>
<dbReference type="Proteomes" id="UP000232688">
    <property type="component" value="Unassembled WGS sequence"/>
</dbReference>